<keyword evidence="4 5" id="KW-0067">ATP-binding</keyword>
<gene>
    <name evidence="8" type="ORF">ACFO6Q_15335</name>
</gene>
<dbReference type="SUPFAM" id="SSF56112">
    <property type="entry name" value="Protein kinase-like (PK-like)"/>
    <property type="match status" value="1"/>
</dbReference>
<evidence type="ECO:0000256" key="6">
    <source>
        <dbReference type="SAM" id="MobiDB-lite"/>
    </source>
</evidence>
<evidence type="ECO:0000256" key="4">
    <source>
        <dbReference type="ARBA" id="ARBA00022840"/>
    </source>
</evidence>
<dbReference type="Pfam" id="PF13424">
    <property type="entry name" value="TPR_12"/>
    <property type="match status" value="1"/>
</dbReference>
<evidence type="ECO:0000313" key="9">
    <source>
        <dbReference type="Proteomes" id="UP001595886"/>
    </source>
</evidence>
<protein>
    <submittedName>
        <fullName evidence="8">Protein kinase</fullName>
    </submittedName>
</protein>
<keyword evidence="9" id="KW-1185">Reference proteome</keyword>
<keyword evidence="3 8" id="KW-0418">Kinase</keyword>
<name>A0ABV9QYM8_9GAMM</name>
<dbReference type="Gene3D" id="1.10.510.10">
    <property type="entry name" value="Transferase(Phosphotransferase) domain 1"/>
    <property type="match status" value="1"/>
</dbReference>
<dbReference type="CDD" id="cd14014">
    <property type="entry name" value="STKc_PknB_like"/>
    <property type="match status" value="1"/>
</dbReference>
<evidence type="ECO:0000313" key="8">
    <source>
        <dbReference type="EMBL" id="MFC4821705.1"/>
    </source>
</evidence>
<dbReference type="Proteomes" id="UP001595886">
    <property type="component" value="Unassembled WGS sequence"/>
</dbReference>
<reference evidence="9" key="1">
    <citation type="journal article" date="2019" name="Int. J. Syst. Evol. Microbiol.">
        <title>The Global Catalogue of Microorganisms (GCM) 10K type strain sequencing project: providing services to taxonomists for standard genome sequencing and annotation.</title>
        <authorList>
            <consortium name="The Broad Institute Genomics Platform"/>
            <consortium name="The Broad Institute Genome Sequencing Center for Infectious Disease"/>
            <person name="Wu L."/>
            <person name="Ma J."/>
        </authorList>
    </citation>
    <scope>NUCLEOTIDE SEQUENCE [LARGE SCALE GENOMIC DNA]</scope>
    <source>
        <strain evidence="9">CCUG 30340</strain>
    </source>
</reference>
<dbReference type="PROSITE" id="PS00107">
    <property type="entry name" value="PROTEIN_KINASE_ATP"/>
    <property type="match status" value="1"/>
</dbReference>
<dbReference type="RefSeq" id="WP_380021977.1">
    <property type="nucleotide sequence ID" value="NZ_JBHSHD010000010.1"/>
</dbReference>
<dbReference type="PROSITE" id="PS50011">
    <property type="entry name" value="PROTEIN_KINASE_DOM"/>
    <property type="match status" value="1"/>
</dbReference>
<dbReference type="InterPro" id="IPR011009">
    <property type="entry name" value="Kinase-like_dom_sf"/>
</dbReference>
<dbReference type="InterPro" id="IPR008271">
    <property type="entry name" value="Ser/Thr_kinase_AS"/>
</dbReference>
<sequence>MDAASLRRDRRAYAAFGELFALPPPARAARLAEIGQQDDDLAQALRRLLSAADDEANAAAAECDPNRDSLGESFASAPPDRSGALISGRLRLLRRLGVGGMGEVYLAERTDIQQQVALKLVRGDVSNPPGRARHERQILARLGHTHIAGLIDAGISDSGEPWFAMEYVEGEPITDWCDRRRLDLRARVRLFGQICAAVQFAHKNLILHRDLKPSNILVNAQGTPKLLDFGIAKLFDAEDGRETQTFALTPAYAAPEQLRGEPATTASDVYQLGLVLYELAGGVSAQDARKALPRHADPALLPRLDQALSTLAARDRPRALAVAQARSTGFDRLRRQLKGDLSRILAKAVADDPHLRYASAQALADDLHRWAGGLPVEARQGSYTYRFEKALRRHPFAATAILALSLGMVAASLIAFDSAHRERVQRDRAEQQRRAAEDQRKLAEEQRRHAEEQRRHAESLLGFMRDVFRLGDSSASHGVTVESAAEMLRRASAGLERRTDVDDTTRAVLLTQIADVYQDLDRMELALGPAERAHALLSPQKDRYPSEYLLGVQVLAEVYSHLGRSQDVVTLVDAALPLAGKALDDSNPWRATLLAARGHAKFVLGNESDGMADENAALAELAEAGDRNSAAVANTLVTAAVVFDAGGEMRRAVELNERIVALAKSDPTAVEQTTLLATQVNLGLLHYRLGEMQAALDSAEPVIERAQALLGPGHAIARFARVIVARARLAMGDYARAREQIEQARALAPASGGDPNVRIITDTARLRLALYSGQFQSAQTQARELVDFARSSGRTEQQRANQTRLLGEVLLQRRDAEGAIETLQRARRSFIEIGGQKQVEMGEIEDSLGRAYSLRRDWSQARVHLQDAVAFFREIQGEDNPNTLRSEIHRVWVDALATRDVAGLDRLAEKRAALIAALGDEARPQVWQLDLLVDDLARTLGRPGIEPARRAHAEAELARMTGRRVPPRFVGLNAF</sequence>
<dbReference type="SUPFAM" id="SSF48452">
    <property type="entry name" value="TPR-like"/>
    <property type="match status" value="3"/>
</dbReference>
<feature type="domain" description="Protein kinase" evidence="7">
    <location>
        <begin position="90"/>
        <end position="371"/>
    </location>
</feature>
<dbReference type="Pfam" id="PF13374">
    <property type="entry name" value="TPR_10"/>
    <property type="match status" value="1"/>
</dbReference>
<dbReference type="GO" id="GO:0016301">
    <property type="term" value="F:kinase activity"/>
    <property type="evidence" value="ECO:0007669"/>
    <property type="project" value="UniProtKB-KW"/>
</dbReference>
<dbReference type="InterPro" id="IPR017441">
    <property type="entry name" value="Protein_kinase_ATP_BS"/>
</dbReference>
<dbReference type="InterPro" id="IPR011990">
    <property type="entry name" value="TPR-like_helical_dom_sf"/>
</dbReference>
<comment type="caution">
    <text evidence="8">The sequence shown here is derived from an EMBL/GenBank/DDBJ whole genome shotgun (WGS) entry which is preliminary data.</text>
</comment>
<keyword evidence="2 5" id="KW-0547">Nucleotide-binding</keyword>
<evidence type="ECO:0000256" key="3">
    <source>
        <dbReference type="ARBA" id="ARBA00022777"/>
    </source>
</evidence>
<evidence type="ECO:0000256" key="2">
    <source>
        <dbReference type="ARBA" id="ARBA00022741"/>
    </source>
</evidence>
<dbReference type="InterPro" id="IPR000719">
    <property type="entry name" value="Prot_kinase_dom"/>
</dbReference>
<organism evidence="8 9">
    <name type="scientific">Dokdonella ginsengisoli</name>
    <dbReference type="NCBI Taxonomy" id="363846"/>
    <lineage>
        <taxon>Bacteria</taxon>
        <taxon>Pseudomonadati</taxon>
        <taxon>Pseudomonadota</taxon>
        <taxon>Gammaproteobacteria</taxon>
        <taxon>Lysobacterales</taxon>
        <taxon>Rhodanobacteraceae</taxon>
        <taxon>Dokdonella</taxon>
    </lineage>
</organism>
<evidence type="ECO:0000256" key="5">
    <source>
        <dbReference type="PROSITE-ProRule" id="PRU10141"/>
    </source>
</evidence>
<dbReference type="Gene3D" id="3.30.200.20">
    <property type="entry name" value="Phosphorylase Kinase, domain 1"/>
    <property type="match status" value="1"/>
</dbReference>
<dbReference type="Pfam" id="PF00069">
    <property type="entry name" value="Pkinase"/>
    <property type="match status" value="1"/>
</dbReference>
<keyword evidence="1" id="KW-0808">Transferase</keyword>
<feature type="binding site" evidence="5">
    <location>
        <position position="119"/>
    </location>
    <ligand>
        <name>ATP</name>
        <dbReference type="ChEBI" id="CHEBI:30616"/>
    </ligand>
</feature>
<dbReference type="PANTHER" id="PTHR43289:SF34">
    <property type="entry name" value="SERINE_THREONINE-PROTEIN KINASE YBDM-RELATED"/>
    <property type="match status" value="1"/>
</dbReference>
<dbReference type="EMBL" id="JBHSHD010000010">
    <property type="protein sequence ID" value="MFC4821705.1"/>
    <property type="molecule type" value="Genomic_DNA"/>
</dbReference>
<accession>A0ABV9QYM8</accession>
<dbReference type="PANTHER" id="PTHR43289">
    <property type="entry name" value="MITOGEN-ACTIVATED PROTEIN KINASE KINASE KINASE 20-RELATED"/>
    <property type="match status" value="1"/>
</dbReference>
<proteinExistence type="predicted"/>
<evidence type="ECO:0000256" key="1">
    <source>
        <dbReference type="ARBA" id="ARBA00022679"/>
    </source>
</evidence>
<evidence type="ECO:0000259" key="7">
    <source>
        <dbReference type="PROSITE" id="PS50011"/>
    </source>
</evidence>
<feature type="region of interest" description="Disordered" evidence="6">
    <location>
        <begin position="425"/>
        <end position="453"/>
    </location>
</feature>
<dbReference type="SMART" id="SM00220">
    <property type="entry name" value="S_TKc"/>
    <property type="match status" value="1"/>
</dbReference>
<dbReference type="PROSITE" id="PS00108">
    <property type="entry name" value="PROTEIN_KINASE_ST"/>
    <property type="match status" value="1"/>
</dbReference>
<dbReference type="Gene3D" id="1.25.40.10">
    <property type="entry name" value="Tetratricopeptide repeat domain"/>
    <property type="match status" value="3"/>
</dbReference>